<sequence length="423" mass="48389">MSMKKKIFGIFGPILISAVLLVGFFFAPFKIDLDSKRVLAEASTSMATNVLRGNAIKNKAIGSKEYIPFFGSSELSRISPFHPSVLADKYDRSYRPFLLGAPGTQSLTQALMMQSMGKNLSHKKVVFILSPQWFVKNGVTNDYFNAYYSELQTYQWVSDLKQVTADDIYLATRLMDFPKVKEDKRLDSALKEIISGKLPSSSNKQYIDWMINMFSREDELFGKIGMVSKDKEIKKAKKPLPNAYNANELDQLAAEIGQKETSNNSFEISNSFYTKRLKKKLNRLENSQTDLDYRYSPEFSDLQLVLSQLAQDNAEVLFIIPPVNKHWSDFTGLSQEMLQDFAKKVKYQLTTQGFNNIADFTKESGTQYFMADTIHLGWRGWLAADQKIKPFLESDSGKAPNYKLDESFYSKEWQQKEPNEINK</sequence>
<dbReference type="Pfam" id="PF04914">
    <property type="entry name" value="DltD"/>
    <property type="match status" value="1"/>
</dbReference>
<evidence type="ECO:0000313" key="6">
    <source>
        <dbReference type="Proteomes" id="UP000014197"/>
    </source>
</evidence>
<gene>
    <name evidence="4" type="ORF">I583_02084</name>
    <name evidence="3" type="ORF">UAW_00327</name>
</gene>
<dbReference type="EMBL" id="AJAR01000007">
    <property type="protein sequence ID" value="EOI00011.1"/>
    <property type="molecule type" value="Genomic_DNA"/>
</dbReference>
<dbReference type="PIRSF" id="PIRSF021438">
    <property type="entry name" value="DltD"/>
    <property type="match status" value="1"/>
</dbReference>
<evidence type="ECO:0000313" key="4">
    <source>
        <dbReference type="EMBL" id="EOT63081.1"/>
    </source>
</evidence>
<organism evidence="3 5">
    <name type="scientific">Enterococcus haemoperoxidus ATCC BAA-382</name>
    <dbReference type="NCBI Taxonomy" id="1158608"/>
    <lineage>
        <taxon>Bacteria</taxon>
        <taxon>Bacillati</taxon>
        <taxon>Bacillota</taxon>
        <taxon>Bacilli</taxon>
        <taxon>Lactobacillales</taxon>
        <taxon>Enterococcaceae</taxon>
        <taxon>Enterococcus</taxon>
    </lineage>
</organism>
<keyword evidence="2" id="KW-0812">Transmembrane</keyword>
<reference evidence="4 6" key="2">
    <citation type="submission" date="2013-03" db="EMBL/GenBank/DDBJ databases">
        <title>The Genome Sequence of Enterococcus haemoperoxidus BAA-382 (PacBio/Illumina hybrid assembly).</title>
        <authorList>
            <consortium name="The Broad Institute Genomics Platform"/>
            <consortium name="The Broad Institute Genome Sequencing Center for Infectious Disease"/>
            <person name="Earl A."/>
            <person name="Russ C."/>
            <person name="Gilmore M."/>
            <person name="Surin D."/>
            <person name="Walker B."/>
            <person name="Young S."/>
            <person name="Zeng Q."/>
            <person name="Gargeya S."/>
            <person name="Fitzgerald M."/>
            <person name="Haas B."/>
            <person name="Abouelleil A."/>
            <person name="Allen A.W."/>
            <person name="Alvarado L."/>
            <person name="Arachchi H.M."/>
            <person name="Berlin A.M."/>
            <person name="Chapman S.B."/>
            <person name="Gainer-Dewar J."/>
            <person name="Goldberg J."/>
            <person name="Griggs A."/>
            <person name="Gujja S."/>
            <person name="Hansen M."/>
            <person name="Howarth C."/>
            <person name="Imamovic A."/>
            <person name="Ireland A."/>
            <person name="Larimer J."/>
            <person name="McCowan C."/>
            <person name="Murphy C."/>
            <person name="Pearson M."/>
            <person name="Poon T.W."/>
            <person name="Priest M."/>
            <person name="Roberts A."/>
            <person name="Saif S."/>
            <person name="Shea T."/>
            <person name="Sisk P."/>
            <person name="Sykes S."/>
            <person name="Wortman J."/>
            <person name="Nusbaum C."/>
            <person name="Birren B."/>
        </authorList>
    </citation>
    <scope>NUCLEOTIDE SEQUENCE [LARGE SCALE GENOMIC DNA]</scope>
    <source>
        <strain evidence="4 6">ATCC BAA-382</strain>
    </source>
</reference>
<protein>
    <recommendedName>
        <fullName evidence="1">Protein DltD</fullName>
    </recommendedName>
</protein>
<name>R2QXC3_9ENTE</name>
<dbReference type="PANTHER" id="PTHR40039">
    <property type="entry name" value="PROTEIN DLTD"/>
    <property type="match status" value="1"/>
</dbReference>
<comment type="pathway">
    <text evidence="1">Cell wall biogenesis; lipoteichoic acid biosynthesis.</text>
</comment>
<dbReference type="PANTHER" id="PTHR40039:SF1">
    <property type="entry name" value="PROTEIN DLTD"/>
    <property type="match status" value="1"/>
</dbReference>
<comment type="similarity">
    <text evidence="1">Belongs to the DltD family.</text>
</comment>
<dbReference type="InterPro" id="IPR006998">
    <property type="entry name" value="DltD"/>
</dbReference>
<accession>R2QXC3</accession>
<keyword evidence="1 2" id="KW-0472">Membrane</keyword>
<dbReference type="UniPathway" id="UPA00556"/>
<evidence type="ECO:0000313" key="3">
    <source>
        <dbReference type="EMBL" id="EOI00011.1"/>
    </source>
</evidence>
<dbReference type="NCBIfam" id="TIGR04092">
    <property type="entry name" value="LTA_DltD"/>
    <property type="match status" value="1"/>
</dbReference>
<dbReference type="GO" id="GO:0070395">
    <property type="term" value="P:lipoteichoic acid biosynthetic process"/>
    <property type="evidence" value="ECO:0007669"/>
    <property type="project" value="UniProtKB-UniRule"/>
</dbReference>
<dbReference type="Proteomes" id="UP000014197">
    <property type="component" value="Unassembled WGS sequence"/>
</dbReference>
<comment type="caution">
    <text evidence="3">The sequence shown here is derived from an EMBL/GenBank/DDBJ whole genome shotgun (WGS) entry which is preliminary data.</text>
</comment>
<keyword evidence="1" id="KW-1003">Cell membrane</keyword>
<feature type="transmembrane region" description="Helical" evidence="2">
    <location>
        <begin position="7"/>
        <end position="27"/>
    </location>
</feature>
<reference evidence="3 5" key="1">
    <citation type="submission" date="2013-02" db="EMBL/GenBank/DDBJ databases">
        <title>The Genome Sequence of Enterococcus haemoperoxidus BAA-382.</title>
        <authorList>
            <consortium name="The Broad Institute Genome Sequencing Platform"/>
            <consortium name="The Broad Institute Genome Sequencing Center for Infectious Disease"/>
            <person name="Earl A.M."/>
            <person name="Gilmore M.S."/>
            <person name="Lebreton F."/>
            <person name="Walker B."/>
            <person name="Young S.K."/>
            <person name="Zeng Q."/>
            <person name="Gargeya S."/>
            <person name="Fitzgerald M."/>
            <person name="Haas B."/>
            <person name="Abouelleil A."/>
            <person name="Alvarado L."/>
            <person name="Arachchi H.M."/>
            <person name="Berlin A.M."/>
            <person name="Chapman S.B."/>
            <person name="Dewar J."/>
            <person name="Goldberg J."/>
            <person name="Griggs A."/>
            <person name="Gujja S."/>
            <person name="Hansen M."/>
            <person name="Howarth C."/>
            <person name="Imamovic A."/>
            <person name="Larimer J."/>
            <person name="McCowan C."/>
            <person name="Murphy C."/>
            <person name="Neiman D."/>
            <person name="Pearson M."/>
            <person name="Priest M."/>
            <person name="Roberts A."/>
            <person name="Saif S."/>
            <person name="Shea T."/>
            <person name="Sisk P."/>
            <person name="Sykes S."/>
            <person name="Wortman J."/>
            <person name="Nusbaum C."/>
            <person name="Birren B."/>
        </authorList>
    </citation>
    <scope>NUCLEOTIDE SEQUENCE [LARGE SCALE GENOMIC DNA]</scope>
    <source>
        <strain evidence="3 5">ATCC BAA-382</strain>
    </source>
</reference>
<evidence type="ECO:0000256" key="1">
    <source>
        <dbReference type="PIRNR" id="PIRNR021438"/>
    </source>
</evidence>
<dbReference type="RefSeq" id="WP_010760539.1">
    <property type="nucleotide sequence ID" value="NZ_KB946315.1"/>
</dbReference>
<proteinExistence type="inferred from homology"/>
<dbReference type="AlphaFoldDB" id="R2QXC3"/>
<dbReference type="PATRIC" id="fig|1158608.3.peg.305"/>
<evidence type="ECO:0000313" key="5">
    <source>
        <dbReference type="Proteomes" id="UP000013858"/>
    </source>
</evidence>
<keyword evidence="6" id="KW-1185">Reference proteome</keyword>
<dbReference type="eggNOG" id="COG3966">
    <property type="taxonomic scope" value="Bacteria"/>
</dbReference>
<dbReference type="EMBL" id="ASVY01000002">
    <property type="protein sequence ID" value="EOT63081.1"/>
    <property type="molecule type" value="Genomic_DNA"/>
</dbReference>
<keyword evidence="2" id="KW-1133">Transmembrane helix</keyword>
<dbReference type="GO" id="GO:0005886">
    <property type="term" value="C:plasma membrane"/>
    <property type="evidence" value="ECO:0007669"/>
    <property type="project" value="UniProtKB-UniRule"/>
</dbReference>
<dbReference type="InterPro" id="IPR023896">
    <property type="entry name" value="LTA_DltD"/>
</dbReference>
<dbReference type="Proteomes" id="UP000013858">
    <property type="component" value="Unassembled WGS sequence"/>
</dbReference>
<evidence type="ECO:0000256" key="2">
    <source>
        <dbReference type="SAM" id="Phobius"/>
    </source>
</evidence>
<dbReference type="STRING" id="155618.RV06_GL000600"/>